<name>A0A0S7ELG2_9TELE</name>
<protein>
    <submittedName>
        <fullName evidence="1">PPUP8136</fullName>
    </submittedName>
</protein>
<dbReference type="EMBL" id="GBYX01475622">
    <property type="protein sequence ID" value="JAO06054.1"/>
    <property type="molecule type" value="Transcribed_RNA"/>
</dbReference>
<reference evidence="1" key="1">
    <citation type="submission" date="2014-12" db="EMBL/GenBank/DDBJ databases">
        <title>Parallel Evolution in Life History Adaptation Evident in the Tissue-Specific Poeciliopsis prolifica transcriptome.</title>
        <authorList>
            <person name="Jue N.K."/>
            <person name="Foley R.J."/>
            <person name="Obergfell C."/>
            <person name="Reznick D.N."/>
            <person name="O'Neill R.J."/>
            <person name="O'Neill M.J."/>
        </authorList>
    </citation>
    <scope>NUCLEOTIDE SEQUENCE</scope>
</reference>
<organism evidence="1">
    <name type="scientific">Poeciliopsis prolifica</name>
    <name type="common">blackstripe livebearer</name>
    <dbReference type="NCBI Taxonomy" id="188132"/>
    <lineage>
        <taxon>Eukaryota</taxon>
        <taxon>Metazoa</taxon>
        <taxon>Chordata</taxon>
        <taxon>Craniata</taxon>
        <taxon>Vertebrata</taxon>
        <taxon>Euteleostomi</taxon>
        <taxon>Actinopterygii</taxon>
        <taxon>Neopterygii</taxon>
        <taxon>Teleostei</taxon>
        <taxon>Neoteleostei</taxon>
        <taxon>Acanthomorphata</taxon>
        <taxon>Ovalentaria</taxon>
        <taxon>Atherinomorphae</taxon>
        <taxon>Cyprinodontiformes</taxon>
        <taxon>Poeciliidae</taxon>
        <taxon>Poeciliinae</taxon>
        <taxon>Poeciliopsis</taxon>
    </lineage>
</organism>
<gene>
    <name evidence="1" type="primary">PPUP8136</name>
</gene>
<sequence>RRCYINIWKINETFDARPAALHANRIISITGSVSQQEFCSFRAEQHEPLEPAGSDGKVTAPLRHATLPAALCDLTITFRLPAASCRTGPSRTSTTLGLQQEPA</sequence>
<proteinExistence type="predicted"/>
<dbReference type="AlphaFoldDB" id="A0A0S7ELG2"/>
<accession>A0A0S7ELG2</accession>
<feature type="non-terminal residue" evidence="1">
    <location>
        <position position="1"/>
    </location>
</feature>
<evidence type="ECO:0000313" key="1">
    <source>
        <dbReference type="EMBL" id="JAO06054.1"/>
    </source>
</evidence>